<organism evidence="1">
    <name type="scientific">marine metagenome</name>
    <dbReference type="NCBI Taxonomy" id="408172"/>
    <lineage>
        <taxon>unclassified sequences</taxon>
        <taxon>metagenomes</taxon>
        <taxon>ecological metagenomes</taxon>
    </lineage>
</organism>
<dbReference type="AlphaFoldDB" id="A0A383CGD6"/>
<proteinExistence type="predicted"/>
<accession>A0A383CGD6</accession>
<dbReference type="EMBL" id="UINC01208208">
    <property type="protein sequence ID" value="SVE30638.1"/>
    <property type="molecule type" value="Genomic_DNA"/>
</dbReference>
<gene>
    <name evidence="1" type="ORF">METZ01_LOCUS483492</name>
</gene>
<reference evidence="1" key="1">
    <citation type="submission" date="2018-05" db="EMBL/GenBank/DDBJ databases">
        <authorList>
            <person name="Lanie J.A."/>
            <person name="Ng W.-L."/>
            <person name="Kazmierczak K.M."/>
            <person name="Andrzejewski T.M."/>
            <person name="Davidsen T.M."/>
            <person name="Wayne K.J."/>
            <person name="Tettelin H."/>
            <person name="Glass J.I."/>
            <person name="Rusch D."/>
            <person name="Podicherti R."/>
            <person name="Tsui H.-C.T."/>
            <person name="Winkler M.E."/>
        </authorList>
    </citation>
    <scope>NUCLEOTIDE SEQUENCE</scope>
</reference>
<name>A0A383CGD6_9ZZZZ</name>
<sequence length="58" mass="6798">MCSTIQNVDTRRWVVILIRGTIVTCQKSDQQRKRAQHDKLKADRFACGAKDKYIFKDL</sequence>
<evidence type="ECO:0000313" key="1">
    <source>
        <dbReference type="EMBL" id="SVE30638.1"/>
    </source>
</evidence>
<protein>
    <submittedName>
        <fullName evidence="1">Uncharacterized protein</fullName>
    </submittedName>
</protein>